<accession>A0ACC0PBU5</accession>
<dbReference type="EMBL" id="CM046390">
    <property type="protein sequence ID" value="KAI8562178.1"/>
    <property type="molecule type" value="Genomic_DNA"/>
</dbReference>
<evidence type="ECO:0000313" key="2">
    <source>
        <dbReference type="Proteomes" id="UP001062846"/>
    </source>
</evidence>
<organism evidence="1 2">
    <name type="scientific">Rhododendron molle</name>
    <name type="common">Chinese azalea</name>
    <name type="synonym">Azalea mollis</name>
    <dbReference type="NCBI Taxonomy" id="49168"/>
    <lineage>
        <taxon>Eukaryota</taxon>
        <taxon>Viridiplantae</taxon>
        <taxon>Streptophyta</taxon>
        <taxon>Embryophyta</taxon>
        <taxon>Tracheophyta</taxon>
        <taxon>Spermatophyta</taxon>
        <taxon>Magnoliopsida</taxon>
        <taxon>eudicotyledons</taxon>
        <taxon>Gunneridae</taxon>
        <taxon>Pentapetalae</taxon>
        <taxon>asterids</taxon>
        <taxon>Ericales</taxon>
        <taxon>Ericaceae</taxon>
        <taxon>Ericoideae</taxon>
        <taxon>Rhodoreae</taxon>
        <taxon>Rhododendron</taxon>
    </lineage>
</organism>
<name>A0ACC0PBU5_RHOML</name>
<protein>
    <submittedName>
        <fullName evidence="1">Uncharacterized protein</fullName>
    </submittedName>
</protein>
<proteinExistence type="predicted"/>
<comment type="caution">
    <text evidence="1">The sequence shown here is derived from an EMBL/GenBank/DDBJ whole genome shotgun (WGS) entry which is preliminary data.</text>
</comment>
<reference evidence="1" key="1">
    <citation type="submission" date="2022-02" db="EMBL/GenBank/DDBJ databases">
        <title>Plant Genome Project.</title>
        <authorList>
            <person name="Zhang R.-G."/>
        </authorList>
    </citation>
    <scope>NUCLEOTIDE SEQUENCE</scope>
    <source>
        <strain evidence="1">AT1</strain>
    </source>
</reference>
<evidence type="ECO:0000313" key="1">
    <source>
        <dbReference type="EMBL" id="KAI8562178.1"/>
    </source>
</evidence>
<gene>
    <name evidence="1" type="ORF">RHMOL_Rhmol03G0014700</name>
</gene>
<sequence>MERESYRERESGRGLRIGQYGGEEEEGWIPVIRNHRAQNKLRAGNKETFTLYVDNIPEFKDHIWLKKTFNKFGVVRDAFIPHKRSKRTGKKFGFVRYDCPTAAGMAVSRMNGVWVDNERLFVKEACFGHNEEMPTLRGESSKRGDDQKILLHVKPSANGWLHRSAVAIMHRVVSMKSLEVSFSMETNEVALFRSMGGRAVLLTFQSQEIRDELIKGQWMKLWFDNVKPSRGEPGSLERFAWLSCKGVPLDVWNAKTFIQIAKIWGSFIMLDEQTLNDRSFAEGKVLIATEEIQKIDKRIQIEIEGVTYAVLISEISSFVNPDEVEACYPPAMKKGFGSIIPAKPGWKMVTNREKEDDDDVELLKEKTTNRSLVVGQRMGQVGWKSWTWVGGIKA</sequence>
<dbReference type="Proteomes" id="UP001062846">
    <property type="component" value="Chromosome 3"/>
</dbReference>
<keyword evidence="2" id="KW-1185">Reference proteome</keyword>